<dbReference type="InterPro" id="IPR038933">
    <property type="entry name" value="Ovate"/>
</dbReference>
<comment type="caution">
    <text evidence="9">The sequence shown here is derived from an EMBL/GenBank/DDBJ whole genome shotgun (WGS) entry which is preliminary data.</text>
</comment>
<keyword evidence="3 6" id="KW-0805">Transcription regulation</keyword>
<dbReference type="NCBIfam" id="TIGR01568">
    <property type="entry name" value="A_thal_3678"/>
    <property type="match status" value="1"/>
</dbReference>
<sequence length="114" mass="12535">MAEMVEANGLRDWESLEKLLGCYLTMNEKSNHDYIVATFVDLLVGLSFVATAKDAAPEEGCCCSSRHHRGRQHYSPSSLLLFYTSFSSSCSSSEDSSSTPTNQAERIASKQAED</sequence>
<keyword evidence="5 6" id="KW-0539">Nucleus</keyword>
<name>A0AAV0KUB3_9ROSI</name>
<accession>A0AAV0KUB3</accession>
<evidence type="ECO:0000256" key="3">
    <source>
        <dbReference type="ARBA" id="ARBA00023015"/>
    </source>
</evidence>
<dbReference type="GO" id="GO:0045892">
    <property type="term" value="P:negative regulation of DNA-templated transcription"/>
    <property type="evidence" value="ECO:0007669"/>
    <property type="project" value="UniProtKB-UniRule"/>
</dbReference>
<dbReference type="Proteomes" id="UP001154282">
    <property type="component" value="Unassembled WGS sequence"/>
</dbReference>
<dbReference type="Pfam" id="PF04844">
    <property type="entry name" value="Ovate"/>
    <property type="match status" value="1"/>
</dbReference>
<feature type="region of interest" description="Disordered" evidence="7">
    <location>
        <begin position="88"/>
        <end position="114"/>
    </location>
</feature>
<evidence type="ECO:0000256" key="6">
    <source>
        <dbReference type="RuleBase" id="RU367028"/>
    </source>
</evidence>
<evidence type="ECO:0000256" key="2">
    <source>
        <dbReference type="ARBA" id="ARBA00022491"/>
    </source>
</evidence>
<evidence type="ECO:0000313" key="9">
    <source>
        <dbReference type="EMBL" id="CAI0424589.1"/>
    </source>
</evidence>
<evidence type="ECO:0000256" key="7">
    <source>
        <dbReference type="SAM" id="MobiDB-lite"/>
    </source>
</evidence>
<keyword evidence="4 6" id="KW-0804">Transcription</keyword>
<protein>
    <recommendedName>
        <fullName evidence="6">Transcription repressor</fullName>
    </recommendedName>
    <alternativeName>
        <fullName evidence="6">Ovate family protein</fullName>
    </alternativeName>
</protein>
<keyword evidence="2 6" id="KW-0678">Repressor</keyword>
<feature type="domain" description="OVATE" evidence="8">
    <location>
        <begin position="1"/>
        <end position="45"/>
    </location>
</feature>
<dbReference type="EMBL" id="CAMGYJ010000005">
    <property type="protein sequence ID" value="CAI0424589.1"/>
    <property type="molecule type" value="Genomic_DNA"/>
</dbReference>
<feature type="compositionally biased region" description="Low complexity" evidence="7">
    <location>
        <begin position="88"/>
        <end position="98"/>
    </location>
</feature>
<dbReference type="GO" id="GO:0005634">
    <property type="term" value="C:nucleus"/>
    <property type="evidence" value="ECO:0007669"/>
    <property type="project" value="UniProtKB-SubCell"/>
</dbReference>
<gene>
    <name evidence="9" type="ORF">LITE_LOCUS20025</name>
</gene>
<dbReference type="PROSITE" id="PS51754">
    <property type="entry name" value="OVATE"/>
    <property type="match status" value="1"/>
</dbReference>
<organism evidence="9 10">
    <name type="scientific">Linum tenue</name>
    <dbReference type="NCBI Taxonomy" id="586396"/>
    <lineage>
        <taxon>Eukaryota</taxon>
        <taxon>Viridiplantae</taxon>
        <taxon>Streptophyta</taxon>
        <taxon>Embryophyta</taxon>
        <taxon>Tracheophyta</taxon>
        <taxon>Spermatophyta</taxon>
        <taxon>Magnoliopsida</taxon>
        <taxon>eudicotyledons</taxon>
        <taxon>Gunneridae</taxon>
        <taxon>Pentapetalae</taxon>
        <taxon>rosids</taxon>
        <taxon>fabids</taxon>
        <taxon>Malpighiales</taxon>
        <taxon>Linaceae</taxon>
        <taxon>Linum</taxon>
    </lineage>
</organism>
<proteinExistence type="predicted"/>
<keyword evidence="10" id="KW-1185">Reference proteome</keyword>
<evidence type="ECO:0000256" key="1">
    <source>
        <dbReference type="ARBA" id="ARBA00004123"/>
    </source>
</evidence>
<reference evidence="9" key="1">
    <citation type="submission" date="2022-08" db="EMBL/GenBank/DDBJ databases">
        <authorList>
            <person name="Gutierrez-Valencia J."/>
        </authorList>
    </citation>
    <scope>NUCLEOTIDE SEQUENCE</scope>
</reference>
<evidence type="ECO:0000313" key="10">
    <source>
        <dbReference type="Proteomes" id="UP001154282"/>
    </source>
</evidence>
<dbReference type="InterPro" id="IPR006458">
    <property type="entry name" value="Ovate_C"/>
</dbReference>
<dbReference type="PANTHER" id="PTHR33057">
    <property type="entry name" value="TRANSCRIPTION REPRESSOR OFP7-RELATED"/>
    <property type="match status" value="1"/>
</dbReference>
<dbReference type="PANTHER" id="PTHR33057:SF26">
    <property type="entry name" value="TRANSCRIPTION REPRESSOR OFP13"/>
    <property type="match status" value="1"/>
</dbReference>
<comment type="subcellular location">
    <subcellularLocation>
        <location evidence="1 6">Nucleus</location>
    </subcellularLocation>
</comment>
<evidence type="ECO:0000256" key="4">
    <source>
        <dbReference type="ARBA" id="ARBA00023163"/>
    </source>
</evidence>
<comment type="function">
    <text evidence="6">Transcriptional repressor that regulates multiple aspects of plant growth and development.</text>
</comment>
<evidence type="ECO:0000256" key="5">
    <source>
        <dbReference type="ARBA" id="ARBA00023242"/>
    </source>
</evidence>
<dbReference type="AlphaFoldDB" id="A0AAV0KUB3"/>
<evidence type="ECO:0000259" key="8">
    <source>
        <dbReference type="PROSITE" id="PS51754"/>
    </source>
</evidence>